<proteinExistence type="predicted"/>
<name>A0A917IZ01_9BACT</name>
<reference evidence="1" key="1">
    <citation type="journal article" date="2014" name="Int. J. Syst. Evol. Microbiol.">
        <title>Complete genome sequence of Corynebacterium casei LMG S-19264T (=DSM 44701T), isolated from a smear-ripened cheese.</title>
        <authorList>
            <consortium name="US DOE Joint Genome Institute (JGI-PGF)"/>
            <person name="Walter F."/>
            <person name="Albersmeier A."/>
            <person name="Kalinowski J."/>
            <person name="Ruckert C."/>
        </authorList>
    </citation>
    <scope>NUCLEOTIDE SEQUENCE</scope>
    <source>
        <strain evidence="1">CGMCC 1.15290</strain>
    </source>
</reference>
<evidence type="ECO:0000313" key="2">
    <source>
        <dbReference type="Proteomes" id="UP000627292"/>
    </source>
</evidence>
<gene>
    <name evidence="1" type="ORF">GCM10011379_19520</name>
</gene>
<reference evidence="1" key="2">
    <citation type="submission" date="2020-09" db="EMBL/GenBank/DDBJ databases">
        <authorList>
            <person name="Sun Q."/>
            <person name="Zhou Y."/>
        </authorList>
    </citation>
    <scope>NUCLEOTIDE SEQUENCE</scope>
    <source>
        <strain evidence="1">CGMCC 1.15290</strain>
    </source>
</reference>
<evidence type="ECO:0000313" key="1">
    <source>
        <dbReference type="EMBL" id="GGH65896.1"/>
    </source>
</evidence>
<keyword evidence="2" id="KW-1185">Reference proteome</keyword>
<dbReference type="EMBL" id="BMIB01000002">
    <property type="protein sequence ID" value="GGH65896.1"/>
    <property type="molecule type" value="Genomic_DNA"/>
</dbReference>
<dbReference type="AlphaFoldDB" id="A0A917IZ01"/>
<accession>A0A917IZ01</accession>
<sequence>MLSEKINAFINAKKCFGENTDILFVNLDVQRDTLYLDIANTYPNLKVMQFVYDTTMYGVRTLFLGKKIKGFYKKSSNNNFPSDIVEINKNQRWLLEREFTNWYFVYYKGILIRKSLGCDADTLAK</sequence>
<protein>
    <submittedName>
        <fullName evidence="1">Uncharacterized protein</fullName>
    </submittedName>
</protein>
<comment type="caution">
    <text evidence="1">The sequence shown here is derived from an EMBL/GenBank/DDBJ whole genome shotgun (WGS) entry which is preliminary data.</text>
</comment>
<dbReference type="Proteomes" id="UP000627292">
    <property type="component" value="Unassembled WGS sequence"/>
</dbReference>
<organism evidence="1 2">
    <name type="scientific">Filimonas zeae</name>
    <dbReference type="NCBI Taxonomy" id="1737353"/>
    <lineage>
        <taxon>Bacteria</taxon>
        <taxon>Pseudomonadati</taxon>
        <taxon>Bacteroidota</taxon>
        <taxon>Chitinophagia</taxon>
        <taxon>Chitinophagales</taxon>
        <taxon>Chitinophagaceae</taxon>
        <taxon>Filimonas</taxon>
    </lineage>
</organism>